<feature type="region of interest" description="Disordered" evidence="1">
    <location>
        <begin position="1"/>
        <end position="40"/>
    </location>
</feature>
<dbReference type="EMBL" id="QGGY01000001">
    <property type="protein sequence ID" value="PWJ78785.1"/>
    <property type="molecule type" value="Genomic_DNA"/>
</dbReference>
<feature type="compositionally biased region" description="Basic and acidic residues" evidence="1">
    <location>
        <begin position="1"/>
        <end position="20"/>
    </location>
</feature>
<organism evidence="2 3">
    <name type="scientific">Murimonas intestini</name>
    <dbReference type="NCBI Taxonomy" id="1337051"/>
    <lineage>
        <taxon>Bacteria</taxon>
        <taxon>Bacillati</taxon>
        <taxon>Bacillota</taxon>
        <taxon>Clostridia</taxon>
        <taxon>Lachnospirales</taxon>
        <taxon>Lachnospiraceae</taxon>
        <taxon>Murimonas</taxon>
    </lineage>
</organism>
<dbReference type="RefSeq" id="WP_257497427.1">
    <property type="nucleotide sequence ID" value="NZ_JANKBI010000001.1"/>
</dbReference>
<reference evidence="2 3" key="1">
    <citation type="submission" date="2018-05" db="EMBL/GenBank/DDBJ databases">
        <authorList>
            <person name="Goeker M."/>
            <person name="Huntemann M."/>
            <person name="Clum A."/>
            <person name="Pillay M."/>
            <person name="Palaniappan K."/>
            <person name="Varghese N."/>
            <person name="Mikhailova N."/>
            <person name="Stamatis D."/>
            <person name="Reddy T."/>
            <person name="Daum C."/>
            <person name="Shapiro N."/>
            <person name="Ivanova N."/>
            <person name="Kyrpides N."/>
            <person name="Woyke T."/>
        </authorList>
    </citation>
    <scope>NUCLEOTIDE SEQUENCE [LARGE SCALE GENOMIC DNA]</scope>
    <source>
        <strain evidence="2 3">DSM 26524</strain>
    </source>
</reference>
<evidence type="ECO:0000256" key="1">
    <source>
        <dbReference type="SAM" id="MobiDB-lite"/>
    </source>
</evidence>
<evidence type="ECO:0000313" key="2">
    <source>
        <dbReference type="EMBL" id="PWJ78785.1"/>
    </source>
</evidence>
<dbReference type="AlphaFoldDB" id="A0AB73T9E6"/>
<gene>
    <name evidence="2" type="ORF">C7383_101154</name>
</gene>
<comment type="caution">
    <text evidence="2">The sequence shown here is derived from an EMBL/GenBank/DDBJ whole genome shotgun (WGS) entry which is preliminary data.</text>
</comment>
<feature type="compositionally biased region" description="Polar residues" evidence="1">
    <location>
        <begin position="22"/>
        <end position="38"/>
    </location>
</feature>
<proteinExistence type="predicted"/>
<accession>A0AB73T9E6</accession>
<evidence type="ECO:0000313" key="3">
    <source>
        <dbReference type="Proteomes" id="UP000245412"/>
    </source>
</evidence>
<keyword evidence="3" id="KW-1185">Reference proteome</keyword>
<protein>
    <submittedName>
        <fullName evidence="2">Uncharacterized protein</fullName>
    </submittedName>
</protein>
<sequence>MHGEEDNRDSRESQKIKEALRLTQQGRPAAKSRQQQDNDMMYISPAYSRSCWAAEETAGDMSVSFCGISEDEVGERGPPYTFVI</sequence>
<dbReference type="Proteomes" id="UP000245412">
    <property type="component" value="Unassembled WGS sequence"/>
</dbReference>
<name>A0AB73T9E6_9FIRM</name>